<dbReference type="STRING" id="1381753.V2WJF2"/>
<dbReference type="AlphaFoldDB" id="V2WJF2"/>
<comment type="caution">
    <text evidence="1">The sequence shown here is derived from an EMBL/GenBank/DDBJ whole genome shotgun (WGS) entry which is preliminary data.</text>
</comment>
<dbReference type="KEGG" id="mrr:Moror_3335"/>
<evidence type="ECO:0000313" key="1">
    <source>
        <dbReference type="EMBL" id="ESK86983.1"/>
    </source>
</evidence>
<dbReference type="Proteomes" id="UP000017559">
    <property type="component" value="Unassembled WGS sequence"/>
</dbReference>
<sequence>MASSIPFPEPLDTQSNVFEDHQHSPITNFPNLSMISMHTSSFEICQSVYGETPSSHDAIERYYEPNAGAVSEIVLLPSSRLLTSRSSYENPFITTTSRAMLSDIYRLSRRLSNIDIPRPLAVIYTLFGLELPSYINKPLFHALKAWTDIGDISETEGFDGHRKTIIEHTLNILILPGIHTDSMRSAQFAQSTDSLLSSATSPSHPAHPVLPVLGTSLTVPSPLHFQLHTITRLSFNEQGRITHHRDFWDIKDVMRLIPGMPFAQWIGTRVTALGLTYIARSWMKNDDRSSSEPQLTRPKSEDIEHGIAPAMVSNSLWGATGG</sequence>
<accession>V2WJF2</accession>
<dbReference type="OrthoDB" id="9995831at2759"/>
<organism evidence="1 2">
    <name type="scientific">Moniliophthora roreri (strain MCA 2997)</name>
    <name type="common">Cocoa frosty pod rot fungus</name>
    <name type="synonym">Crinipellis roreri</name>
    <dbReference type="NCBI Taxonomy" id="1381753"/>
    <lineage>
        <taxon>Eukaryota</taxon>
        <taxon>Fungi</taxon>
        <taxon>Dikarya</taxon>
        <taxon>Basidiomycota</taxon>
        <taxon>Agaricomycotina</taxon>
        <taxon>Agaricomycetes</taxon>
        <taxon>Agaricomycetidae</taxon>
        <taxon>Agaricales</taxon>
        <taxon>Marasmiineae</taxon>
        <taxon>Marasmiaceae</taxon>
        <taxon>Moniliophthora</taxon>
    </lineage>
</organism>
<evidence type="ECO:0000313" key="2">
    <source>
        <dbReference type="Proteomes" id="UP000017559"/>
    </source>
</evidence>
<proteinExistence type="predicted"/>
<keyword evidence="2" id="KW-1185">Reference proteome</keyword>
<reference evidence="1 2" key="1">
    <citation type="journal article" date="2014" name="BMC Genomics">
        <title>Genome and secretome analysis of the hemibiotrophic fungal pathogen, Moniliophthora roreri, which causes frosty pod rot disease of cacao: mechanisms of the biotrophic and necrotrophic phases.</title>
        <authorList>
            <person name="Meinhardt L.W."/>
            <person name="Costa G.G.L."/>
            <person name="Thomazella D.P.T."/>
            <person name="Teixeira P.J.P.L."/>
            <person name="Carazzolle M.F."/>
            <person name="Schuster S.C."/>
            <person name="Carlson J.E."/>
            <person name="Guiltinan M.J."/>
            <person name="Mieczkowski P."/>
            <person name="Farmer A."/>
            <person name="Ramaraj T."/>
            <person name="Crozier J."/>
            <person name="Davis R.E."/>
            <person name="Shao J."/>
            <person name="Melnick R.L."/>
            <person name="Pereira G.A.G."/>
            <person name="Bailey B.A."/>
        </authorList>
    </citation>
    <scope>NUCLEOTIDE SEQUENCE [LARGE SCALE GENOMIC DNA]</scope>
    <source>
        <strain evidence="1 2">MCA 2997</strain>
    </source>
</reference>
<dbReference type="HOGENOM" id="CLU_067630_0_0_1"/>
<gene>
    <name evidence="1" type="ORF">Moror_3335</name>
</gene>
<dbReference type="EMBL" id="AWSO01000857">
    <property type="protein sequence ID" value="ESK86983.1"/>
    <property type="molecule type" value="Genomic_DNA"/>
</dbReference>
<name>V2WJF2_MONRO</name>
<protein>
    <submittedName>
        <fullName evidence="1">Uncharacterized protein</fullName>
    </submittedName>
</protein>